<organism evidence="2 3">
    <name type="scientific">Pleurotus eryngii</name>
    <name type="common">Boletus of the steppes</name>
    <dbReference type="NCBI Taxonomy" id="5323"/>
    <lineage>
        <taxon>Eukaryota</taxon>
        <taxon>Fungi</taxon>
        <taxon>Dikarya</taxon>
        <taxon>Basidiomycota</taxon>
        <taxon>Agaricomycotina</taxon>
        <taxon>Agaricomycetes</taxon>
        <taxon>Agaricomycetidae</taxon>
        <taxon>Agaricales</taxon>
        <taxon>Pleurotineae</taxon>
        <taxon>Pleurotaceae</taxon>
        <taxon>Pleurotus</taxon>
    </lineage>
</organism>
<feature type="region of interest" description="Disordered" evidence="1">
    <location>
        <begin position="65"/>
        <end position="87"/>
    </location>
</feature>
<feature type="compositionally biased region" description="Basic and acidic residues" evidence="1">
    <location>
        <begin position="69"/>
        <end position="79"/>
    </location>
</feature>
<feature type="compositionally biased region" description="Basic and acidic residues" evidence="1">
    <location>
        <begin position="109"/>
        <end position="127"/>
    </location>
</feature>
<protein>
    <submittedName>
        <fullName evidence="2">Uncharacterized protein</fullName>
    </submittedName>
</protein>
<dbReference type="AlphaFoldDB" id="A0A9P6A356"/>
<dbReference type="Proteomes" id="UP000807025">
    <property type="component" value="Unassembled WGS sequence"/>
</dbReference>
<accession>A0A9P6A356</accession>
<name>A0A9P6A356_PLEER</name>
<evidence type="ECO:0000313" key="2">
    <source>
        <dbReference type="EMBL" id="KAF9497998.1"/>
    </source>
</evidence>
<sequence length="157" mass="17180">MIPALRTYYRPVTGGEHLSATRFPFVLSFDTRLPSFKASLDDAVTFSLSFRAICVRGGASTSSAQRAGKITDFEEEKTKGAGRTDSSSWLKGFKTSGFQARHGFGSRPSHREDRNPAHELTLDDVPHLSDPSVRTKSGFGKLARFAGRWNASVVARA</sequence>
<evidence type="ECO:0000256" key="1">
    <source>
        <dbReference type="SAM" id="MobiDB-lite"/>
    </source>
</evidence>
<keyword evidence="3" id="KW-1185">Reference proteome</keyword>
<dbReference type="EMBL" id="MU154540">
    <property type="protein sequence ID" value="KAF9497998.1"/>
    <property type="molecule type" value="Genomic_DNA"/>
</dbReference>
<gene>
    <name evidence="2" type="ORF">BDN71DRAFT_1504412</name>
</gene>
<feature type="region of interest" description="Disordered" evidence="1">
    <location>
        <begin position="99"/>
        <end position="128"/>
    </location>
</feature>
<reference evidence="2" key="1">
    <citation type="submission" date="2020-11" db="EMBL/GenBank/DDBJ databases">
        <authorList>
            <consortium name="DOE Joint Genome Institute"/>
            <person name="Ahrendt S."/>
            <person name="Riley R."/>
            <person name="Andreopoulos W."/>
            <person name="Labutti K."/>
            <person name="Pangilinan J."/>
            <person name="Ruiz-Duenas F.J."/>
            <person name="Barrasa J.M."/>
            <person name="Sanchez-Garcia M."/>
            <person name="Camarero S."/>
            <person name="Miyauchi S."/>
            <person name="Serrano A."/>
            <person name="Linde D."/>
            <person name="Babiker R."/>
            <person name="Drula E."/>
            <person name="Ayuso-Fernandez I."/>
            <person name="Pacheco R."/>
            <person name="Padilla G."/>
            <person name="Ferreira P."/>
            <person name="Barriuso J."/>
            <person name="Kellner H."/>
            <person name="Castanera R."/>
            <person name="Alfaro M."/>
            <person name="Ramirez L."/>
            <person name="Pisabarro A.G."/>
            <person name="Kuo A."/>
            <person name="Tritt A."/>
            <person name="Lipzen A."/>
            <person name="He G."/>
            <person name="Yan M."/>
            <person name="Ng V."/>
            <person name="Cullen D."/>
            <person name="Martin F."/>
            <person name="Rosso M.-N."/>
            <person name="Henrissat B."/>
            <person name="Hibbett D."/>
            <person name="Martinez A.T."/>
            <person name="Grigoriev I.V."/>
        </authorList>
    </citation>
    <scope>NUCLEOTIDE SEQUENCE</scope>
    <source>
        <strain evidence="2">ATCC 90797</strain>
    </source>
</reference>
<evidence type="ECO:0000313" key="3">
    <source>
        <dbReference type="Proteomes" id="UP000807025"/>
    </source>
</evidence>
<proteinExistence type="predicted"/>
<comment type="caution">
    <text evidence="2">The sequence shown here is derived from an EMBL/GenBank/DDBJ whole genome shotgun (WGS) entry which is preliminary data.</text>
</comment>